<dbReference type="Gene3D" id="3.80.10.10">
    <property type="entry name" value="Ribonuclease Inhibitor"/>
    <property type="match status" value="1"/>
</dbReference>
<dbReference type="SUPFAM" id="SSF52058">
    <property type="entry name" value="L domain-like"/>
    <property type="match status" value="1"/>
</dbReference>
<dbReference type="PROSITE" id="PS51257">
    <property type="entry name" value="PROKAR_LIPOPROTEIN"/>
    <property type="match status" value="1"/>
</dbReference>
<organism evidence="3 4">
    <name type="scientific">Autumnicola lenta</name>
    <dbReference type="NCBI Taxonomy" id="3075593"/>
    <lineage>
        <taxon>Bacteria</taxon>
        <taxon>Pseudomonadati</taxon>
        <taxon>Bacteroidota</taxon>
        <taxon>Flavobacteriia</taxon>
        <taxon>Flavobacteriales</taxon>
        <taxon>Flavobacteriaceae</taxon>
        <taxon>Autumnicola</taxon>
    </lineage>
</organism>
<gene>
    <name evidence="3" type="ORF">RM545_01430</name>
</gene>
<feature type="domain" description="Bacterial repeat" evidence="2">
    <location>
        <begin position="34"/>
        <end position="101"/>
    </location>
</feature>
<evidence type="ECO:0000313" key="3">
    <source>
        <dbReference type="EMBL" id="MDT0645337.1"/>
    </source>
</evidence>
<sequence>MASIFRKNIPLFLLILLVTTSCSKDDSPESFNLSTNVVPEEGGSLSINSGTYTDGEEVIIAVDPSEGFRFKNWEGDLSGTDNPAKINMSGDRNITAVFEKKNYTISSEIIGKWYIRNSSGELLVPQNRGTKQQPHDACTLYSLQFTNDGRFRLITEQGQFTGLYNVTGEDSIDLGIGLLQGVNIADGSLRFNMALTAGCSSENIGLPLTYVPDDAFESYLIQIEKDDVLDDFVLTENILNITGLSIVNNTLSDMTGIEDFVNLHYLSLFTTPDMNKEYSLDVSQNKNLQLIEIGGYRINDIDLSQNPLLEDLKLYTTDVKEFDLKNNGLLKTLVLYNNGDHPEFPLDLDFTMNPALEEIDIENTRLGEVDITKNHDLKRVAILESVDDLKMNGSYNELIHFSVTGSSPYVRKINFADFPNLETLYLCYSNTLDLNSNSQLRIFSLEEFGGTRIDLSDNPLLEMVFIKRAPNLSCIQVSEEQEVKIDSEILYLSAREIGYSVECN</sequence>
<evidence type="ECO:0000259" key="2">
    <source>
        <dbReference type="Pfam" id="PF18998"/>
    </source>
</evidence>
<feature type="signal peptide" evidence="1">
    <location>
        <begin position="1"/>
        <end position="23"/>
    </location>
</feature>
<protein>
    <recommendedName>
        <fullName evidence="2">Bacterial repeat domain-containing protein</fullName>
    </recommendedName>
</protein>
<name>A0ABU3CG61_9FLAO</name>
<proteinExistence type="predicted"/>
<dbReference type="RefSeq" id="WP_311493486.1">
    <property type="nucleotide sequence ID" value="NZ_JAVRHO010000002.1"/>
</dbReference>
<dbReference type="Pfam" id="PF18998">
    <property type="entry name" value="Flg_new_2"/>
    <property type="match status" value="1"/>
</dbReference>
<comment type="caution">
    <text evidence="3">The sequence shown here is derived from an EMBL/GenBank/DDBJ whole genome shotgun (WGS) entry which is preliminary data.</text>
</comment>
<reference evidence="3 4" key="1">
    <citation type="submission" date="2023-09" db="EMBL/GenBank/DDBJ databases">
        <authorList>
            <person name="Rey-Velasco X."/>
        </authorList>
    </citation>
    <scope>NUCLEOTIDE SEQUENCE [LARGE SCALE GENOMIC DNA]</scope>
    <source>
        <strain evidence="3 4">F260</strain>
    </source>
</reference>
<accession>A0ABU3CG61</accession>
<evidence type="ECO:0000313" key="4">
    <source>
        <dbReference type="Proteomes" id="UP001245285"/>
    </source>
</evidence>
<keyword evidence="1" id="KW-0732">Signal</keyword>
<feature type="chain" id="PRO_5045607457" description="Bacterial repeat domain-containing protein" evidence="1">
    <location>
        <begin position="24"/>
        <end position="504"/>
    </location>
</feature>
<dbReference type="Proteomes" id="UP001245285">
    <property type="component" value="Unassembled WGS sequence"/>
</dbReference>
<dbReference type="EMBL" id="JAVRHO010000002">
    <property type="protein sequence ID" value="MDT0645337.1"/>
    <property type="molecule type" value="Genomic_DNA"/>
</dbReference>
<dbReference type="InterPro" id="IPR044060">
    <property type="entry name" value="Bacterial_rp_domain"/>
</dbReference>
<dbReference type="InterPro" id="IPR032675">
    <property type="entry name" value="LRR_dom_sf"/>
</dbReference>
<evidence type="ECO:0000256" key="1">
    <source>
        <dbReference type="SAM" id="SignalP"/>
    </source>
</evidence>
<keyword evidence="4" id="KW-1185">Reference proteome</keyword>